<evidence type="ECO:0000313" key="4">
    <source>
        <dbReference type="Proteomes" id="UP000655225"/>
    </source>
</evidence>
<proteinExistence type="predicted"/>
<feature type="transmembrane region" description="Helical" evidence="2">
    <location>
        <begin position="102"/>
        <end position="122"/>
    </location>
</feature>
<keyword evidence="2" id="KW-1133">Transmembrane helix</keyword>
<evidence type="ECO:0000256" key="2">
    <source>
        <dbReference type="SAM" id="Phobius"/>
    </source>
</evidence>
<organism evidence="3 4">
    <name type="scientific">Tetracentron sinense</name>
    <name type="common">Spur-leaf</name>
    <dbReference type="NCBI Taxonomy" id="13715"/>
    <lineage>
        <taxon>Eukaryota</taxon>
        <taxon>Viridiplantae</taxon>
        <taxon>Streptophyta</taxon>
        <taxon>Embryophyta</taxon>
        <taxon>Tracheophyta</taxon>
        <taxon>Spermatophyta</taxon>
        <taxon>Magnoliopsida</taxon>
        <taxon>Trochodendrales</taxon>
        <taxon>Trochodendraceae</taxon>
        <taxon>Tetracentron</taxon>
    </lineage>
</organism>
<keyword evidence="1" id="KW-0175">Coiled coil</keyword>
<keyword evidence="2" id="KW-0812">Transmembrane</keyword>
<keyword evidence="4" id="KW-1185">Reference proteome</keyword>
<comment type="caution">
    <text evidence="3">The sequence shown here is derived from an EMBL/GenBank/DDBJ whole genome shotgun (WGS) entry which is preliminary data.</text>
</comment>
<dbReference type="EMBL" id="JABCRI010000001">
    <property type="protein sequence ID" value="KAF8413279.1"/>
    <property type="molecule type" value="Genomic_DNA"/>
</dbReference>
<sequence>MALELPIAPAEVTSELLAAPSSDVPPALIPDAAMPDTLAVDLDVVLIVDDAENEEFAIQVESLSAENMALRSEKNQVIEDSEKLRLENVALMRLKCGVGASWNLEASMAVLVVVLASVWGWYKISETRTKLHEKPESKSSIWDPRHGGYLTESAMDGLHQGVGRPEMDFTKA</sequence>
<protein>
    <submittedName>
        <fullName evidence="3">Uncharacterized protein</fullName>
    </submittedName>
</protein>
<name>A0A834ZSK3_TETSI</name>
<evidence type="ECO:0000256" key="1">
    <source>
        <dbReference type="SAM" id="Coils"/>
    </source>
</evidence>
<accession>A0A834ZSK3</accession>
<dbReference type="Proteomes" id="UP000655225">
    <property type="component" value="Unassembled WGS sequence"/>
</dbReference>
<evidence type="ECO:0000313" key="3">
    <source>
        <dbReference type="EMBL" id="KAF8413279.1"/>
    </source>
</evidence>
<reference evidence="3 4" key="1">
    <citation type="submission" date="2020-04" db="EMBL/GenBank/DDBJ databases">
        <title>Plant Genome Project.</title>
        <authorList>
            <person name="Zhang R.-G."/>
        </authorList>
    </citation>
    <scope>NUCLEOTIDE SEQUENCE [LARGE SCALE GENOMIC DNA]</scope>
    <source>
        <strain evidence="3">YNK0</strain>
        <tissue evidence="3">Leaf</tissue>
    </source>
</reference>
<gene>
    <name evidence="3" type="ORF">HHK36_001255</name>
</gene>
<dbReference type="AlphaFoldDB" id="A0A834ZSK3"/>
<keyword evidence="2" id="KW-0472">Membrane</keyword>
<feature type="coiled-coil region" evidence="1">
    <location>
        <begin position="53"/>
        <end position="80"/>
    </location>
</feature>
<dbReference type="OrthoDB" id="1642657at2759"/>